<comment type="caution">
    <text evidence="1">The sequence shown here is derived from an EMBL/GenBank/DDBJ whole genome shotgun (WGS) entry which is preliminary data.</text>
</comment>
<name>A0ABP8CPR6_9FLAO</name>
<protein>
    <submittedName>
        <fullName evidence="1">Uncharacterized protein</fullName>
    </submittedName>
</protein>
<keyword evidence="2" id="KW-1185">Reference proteome</keyword>
<accession>A0ABP8CPR6</accession>
<evidence type="ECO:0000313" key="1">
    <source>
        <dbReference type="EMBL" id="GAA4241873.1"/>
    </source>
</evidence>
<dbReference type="EMBL" id="BAABCB010000007">
    <property type="protein sequence ID" value="GAA4241873.1"/>
    <property type="molecule type" value="Genomic_DNA"/>
</dbReference>
<evidence type="ECO:0000313" key="2">
    <source>
        <dbReference type="Proteomes" id="UP001501682"/>
    </source>
</evidence>
<sequence>MVNQSGKPKVEIIFHTKKGNGLILHIKRIILLRKLINHVKKAFIKTSLNLIIEAQLGSILRIKLTNSQKNKVYKQKKASNL</sequence>
<dbReference type="Proteomes" id="UP001501682">
    <property type="component" value="Unassembled WGS sequence"/>
</dbReference>
<gene>
    <name evidence="1" type="ORF">GCM10022292_10010</name>
</gene>
<reference evidence="2" key="1">
    <citation type="journal article" date="2019" name="Int. J. Syst. Evol. Microbiol.">
        <title>The Global Catalogue of Microorganisms (GCM) 10K type strain sequencing project: providing services to taxonomists for standard genome sequencing and annotation.</title>
        <authorList>
            <consortium name="The Broad Institute Genomics Platform"/>
            <consortium name="The Broad Institute Genome Sequencing Center for Infectious Disease"/>
            <person name="Wu L."/>
            <person name="Ma J."/>
        </authorList>
    </citation>
    <scope>NUCLEOTIDE SEQUENCE [LARGE SCALE GENOMIC DNA]</scope>
    <source>
        <strain evidence="2">JCM 17633</strain>
    </source>
</reference>
<organism evidence="1 2">
    <name type="scientific">Winogradskyella damuponensis</name>
    <dbReference type="NCBI Taxonomy" id="943939"/>
    <lineage>
        <taxon>Bacteria</taxon>
        <taxon>Pseudomonadati</taxon>
        <taxon>Bacteroidota</taxon>
        <taxon>Flavobacteriia</taxon>
        <taxon>Flavobacteriales</taxon>
        <taxon>Flavobacteriaceae</taxon>
        <taxon>Winogradskyella</taxon>
    </lineage>
</organism>
<proteinExistence type="predicted"/>